<dbReference type="SUPFAM" id="SSF57625">
    <property type="entry name" value="Invertebrate chitin-binding proteins"/>
    <property type="match status" value="2"/>
</dbReference>
<evidence type="ECO:0000256" key="1">
    <source>
        <dbReference type="SAM" id="SignalP"/>
    </source>
</evidence>
<feature type="domain" description="Chitin-binding type-2" evidence="2">
    <location>
        <begin position="238"/>
        <end position="295"/>
    </location>
</feature>
<accession>A0A182RF55</accession>
<protein>
    <recommendedName>
        <fullName evidence="2">Chitin-binding type-2 domain-containing protein</fullName>
    </recommendedName>
</protein>
<dbReference type="InterPro" id="IPR002557">
    <property type="entry name" value="Chitin-bd_dom"/>
</dbReference>
<evidence type="ECO:0000259" key="2">
    <source>
        <dbReference type="SMART" id="SM00494"/>
    </source>
</evidence>
<feature type="signal peptide" evidence="1">
    <location>
        <begin position="1"/>
        <end position="25"/>
    </location>
</feature>
<proteinExistence type="predicted"/>
<name>A0A182RF55_ANOFN</name>
<reference evidence="3" key="1">
    <citation type="submission" date="2020-05" db="UniProtKB">
        <authorList>
            <consortium name="EnsemblMetazoa"/>
        </authorList>
    </citation>
    <scope>IDENTIFICATION</scope>
    <source>
        <strain evidence="3">FUMOZ</strain>
    </source>
</reference>
<dbReference type="VEuPathDB" id="VectorBase:AFUN004833"/>
<dbReference type="GO" id="GO:0005576">
    <property type="term" value="C:extracellular region"/>
    <property type="evidence" value="ECO:0007669"/>
    <property type="project" value="InterPro"/>
</dbReference>
<dbReference type="SMART" id="SM00494">
    <property type="entry name" value="ChtBD2"/>
    <property type="match status" value="2"/>
</dbReference>
<feature type="domain" description="Chitin-binding type-2" evidence="2">
    <location>
        <begin position="70"/>
        <end position="143"/>
    </location>
</feature>
<evidence type="ECO:0000313" key="3">
    <source>
        <dbReference type="EnsemblMetazoa" id="AFUN004833-PA"/>
    </source>
</evidence>
<dbReference type="GO" id="GO:0008061">
    <property type="term" value="F:chitin binding"/>
    <property type="evidence" value="ECO:0007669"/>
    <property type="project" value="InterPro"/>
</dbReference>
<organism evidence="3">
    <name type="scientific">Anopheles funestus</name>
    <name type="common">African malaria mosquito</name>
    <dbReference type="NCBI Taxonomy" id="62324"/>
    <lineage>
        <taxon>Eukaryota</taxon>
        <taxon>Metazoa</taxon>
        <taxon>Ecdysozoa</taxon>
        <taxon>Arthropoda</taxon>
        <taxon>Hexapoda</taxon>
        <taxon>Insecta</taxon>
        <taxon>Pterygota</taxon>
        <taxon>Neoptera</taxon>
        <taxon>Endopterygota</taxon>
        <taxon>Diptera</taxon>
        <taxon>Nematocera</taxon>
        <taxon>Culicoidea</taxon>
        <taxon>Culicidae</taxon>
        <taxon>Anophelinae</taxon>
        <taxon>Anopheles</taxon>
    </lineage>
</organism>
<dbReference type="STRING" id="62324.A0A182RF55"/>
<dbReference type="AlphaFoldDB" id="A0A182RF55"/>
<dbReference type="InterPro" id="IPR036508">
    <property type="entry name" value="Chitin-bd_dom_sf"/>
</dbReference>
<feature type="chain" id="PRO_5021281446" description="Chitin-binding type-2 domain-containing protein" evidence="1">
    <location>
        <begin position="26"/>
        <end position="365"/>
    </location>
</feature>
<dbReference type="EnsemblMetazoa" id="AFUN004833-RA">
    <property type="protein sequence ID" value="AFUN004833-PA"/>
    <property type="gene ID" value="AFUN004833"/>
</dbReference>
<sequence length="365" mass="42315">MAIGVGNFFLIVLIIESAKITGATSVQVQTNETGVCEAKICSKLEYYDKLKQKCRDFPGGGFLVIMDHSTKCAHGDSGLHTFSRRDFYYVCHPDGVMIGLCPENTVFSDTEKRCIGQTFKSTQHDQVHDESRNCNIIVPDCSGVVKFPFFQDCFQYHQIVLFTLNVQNITTISINTFISVLRELSSILIYKSVHHLANAMKRRQVITGKTTLSTILKSVFQLQFKEEILHNFSKDYFPECHMYGQFRTAKDCMLYYRCVPNIDGSFYQIRYECPYNMYYNIEKEICVPEHLQCCDYIPHERIIENYKQQHNIDSSTLKSIAYDSNQCYQYEDYIQHSDVLRYDPISLRRGSGVTSTRNKCQLLYY</sequence>
<keyword evidence="1" id="KW-0732">Signal</keyword>